<dbReference type="GeneID" id="92866322"/>
<sequence>MEFTLNYEATSSGDHLVYHTHQQYEIYIFLEGKCTFQIENLFYELQAGDILLIDGKQIHKAFVDGNYHTYKRTVIEFTEDYIAPVIEALKINHIFKLFEAKQGHLFRIKDAETRQKINQLIAEMHDLISDKKVRYIDEQLKLLLAQVLMKIDAKVHAHLPNHIYSNEKILIVEEIYRCIAVRYAEDLSLDDIAEDLNLSKSYLSHLFKEITGTTIMNFLMGYRLTQAQYSLKVRTDLNISQIAELTGFESNAHFSRFFKKHLGLSPSDYRKLQIEYSQKFSQDRIMY</sequence>
<protein>
    <recommendedName>
        <fullName evidence="4">HTH araC/xylS-type domain-containing protein</fullName>
    </recommendedName>
</protein>
<dbReference type="InterPro" id="IPR018062">
    <property type="entry name" value="HTH_AraC-typ_CS"/>
</dbReference>
<dbReference type="InterPro" id="IPR014710">
    <property type="entry name" value="RmlC-like_jellyroll"/>
</dbReference>
<dbReference type="PANTHER" id="PTHR43280">
    <property type="entry name" value="ARAC-FAMILY TRANSCRIPTIONAL REGULATOR"/>
    <property type="match status" value="1"/>
</dbReference>
<dbReference type="InterPro" id="IPR020449">
    <property type="entry name" value="Tscrpt_reg_AraC-type_HTH"/>
</dbReference>
<dbReference type="RefSeq" id="WP_026466418.1">
    <property type="nucleotide sequence ID" value="NZ_CP013988.1"/>
</dbReference>
<reference evidence="6" key="2">
    <citation type="submission" date="2016-01" db="EMBL/GenBank/DDBJ databases">
        <title>Six Aerococcus type strain genome sequencing and assembly using PacBio and Illumina Hiseq.</title>
        <authorList>
            <person name="Carkaci D."/>
            <person name="Dargis R."/>
            <person name="Nielsen X.C."/>
            <person name="Skovgaard O."/>
            <person name="Fuursted K."/>
            <person name="Christensen J.J."/>
        </authorList>
    </citation>
    <scope>NUCLEOTIDE SEQUENCE [LARGE SCALE GENOMIC DNA]</scope>
    <source>
        <strain evidence="6">CCUG28094</strain>
    </source>
</reference>
<dbReference type="Gene3D" id="2.60.120.10">
    <property type="entry name" value="Jelly Rolls"/>
    <property type="match status" value="1"/>
</dbReference>
<accession>A0AAC9A6W1</accession>
<dbReference type="SUPFAM" id="SSF51215">
    <property type="entry name" value="Regulatory protein AraC"/>
    <property type="match status" value="1"/>
</dbReference>
<evidence type="ECO:0000313" key="6">
    <source>
        <dbReference type="Proteomes" id="UP000067698"/>
    </source>
</evidence>
<dbReference type="PROSITE" id="PS01124">
    <property type="entry name" value="HTH_ARAC_FAMILY_2"/>
    <property type="match status" value="1"/>
</dbReference>
<dbReference type="Pfam" id="PF02311">
    <property type="entry name" value="AraC_binding"/>
    <property type="match status" value="1"/>
</dbReference>
<dbReference type="GO" id="GO:0043565">
    <property type="term" value="F:sequence-specific DNA binding"/>
    <property type="evidence" value="ECO:0007669"/>
    <property type="project" value="InterPro"/>
</dbReference>
<dbReference type="KEGG" id="aui:APT62_02675"/>
<dbReference type="InterPro" id="IPR037923">
    <property type="entry name" value="HTH-like"/>
</dbReference>
<dbReference type="Proteomes" id="UP000067698">
    <property type="component" value="Chromosome"/>
</dbReference>
<evidence type="ECO:0000256" key="3">
    <source>
        <dbReference type="ARBA" id="ARBA00023163"/>
    </source>
</evidence>
<dbReference type="SUPFAM" id="SSF46689">
    <property type="entry name" value="Homeodomain-like"/>
    <property type="match status" value="2"/>
</dbReference>
<name>A0AAC9A6W1_9LACT</name>
<gene>
    <name evidence="5" type="ORF">AWM74_02010</name>
</gene>
<dbReference type="SMART" id="SM00342">
    <property type="entry name" value="HTH_ARAC"/>
    <property type="match status" value="1"/>
</dbReference>
<evidence type="ECO:0000256" key="2">
    <source>
        <dbReference type="ARBA" id="ARBA00023125"/>
    </source>
</evidence>
<organism evidence="5 6">
    <name type="scientific">Aerococcus urinaeequi</name>
    <dbReference type="NCBI Taxonomy" id="51665"/>
    <lineage>
        <taxon>Bacteria</taxon>
        <taxon>Bacillati</taxon>
        <taxon>Bacillota</taxon>
        <taxon>Bacilli</taxon>
        <taxon>Lactobacillales</taxon>
        <taxon>Aerococcaceae</taxon>
        <taxon>Aerococcus</taxon>
    </lineage>
</organism>
<dbReference type="GO" id="GO:0003700">
    <property type="term" value="F:DNA-binding transcription factor activity"/>
    <property type="evidence" value="ECO:0007669"/>
    <property type="project" value="InterPro"/>
</dbReference>
<dbReference type="Gene3D" id="1.10.10.60">
    <property type="entry name" value="Homeodomain-like"/>
    <property type="match status" value="2"/>
</dbReference>
<feature type="domain" description="HTH araC/xylS-type" evidence="4">
    <location>
        <begin position="173"/>
        <end position="272"/>
    </location>
</feature>
<dbReference type="Pfam" id="PF12833">
    <property type="entry name" value="HTH_18"/>
    <property type="match status" value="1"/>
</dbReference>
<dbReference type="InterPro" id="IPR009057">
    <property type="entry name" value="Homeodomain-like_sf"/>
</dbReference>
<dbReference type="InterPro" id="IPR003313">
    <property type="entry name" value="AraC-bd"/>
</dbReference>
<evidence type="ECO:0000313" key="5">
    <source>
        <dbReference type="EMBL" id="AMB97084.1"/>
    </source>
</evidence>
<dbReference type="AlphaFoldDB" id="A0AAC9A6W1"/>
<evidence type="ECO:0000256" key="1">
    <source>
        <dbReference type="ARBA" id="ARBA00023015"/>
    </source>
</evidence>
<keyword evidence="1" id="KW-0805">Transcription regulation</keyword>
<keyword evidence="3" id="KW-0804">Transcription</keyword>
<dbReference type="PROSITE" id="PS00041">
    <property type="entry name" value="HTH_ARAC_FAMILY_1"/>
    <property type="match status" value="1"/>
</dbReference>
<dbReference type="InterPro" id="IPR018060">
    <property type="entry name" value="HTH_AraC"/>
</dbReference>
<keyword evidence="2" id="KW-0238">DNA-binding</keyword>
<reference evidence="5 6" key="1">
    <citation type="journal article" date="2016" name="Genome Announc.">
        <title>Complete Genome Sequences of Aerococcus christensenii CCUG 28831T, Aerococcus sanguinicola CCUG 43001T, Aerococcus urinae CCUG 36881T, Aerococcus urinaeequi CCUG 28094T, Aerococcus urinaehominis CCUG 42038 BT, and Aerococcus viridans CCUG 4311T.</title>
        <authorList>
            <person name="Carkaci D."/>
            <person name="Dargis R."/>
            <person name="Nielsen X.C."/>
            <person name="Skovgaard O."/>
            <person name="Fuursted K."/>
            <person name="Christensen J.J."/>
        </authorList>
    </citation>
    <scope>NUCLEOTIDE SEQUENCE [LARGE SCALE GENOMIC DNA]</scope>
    <source>
        <strain evidence="5 6">CCUG28094</strain>
    </source>
</reference>
<dbReference type="PRINTS" id="PR00032">
    <property type="entry name" value="HTHARAC"/>
</dbReference>
<evidence type="ECO:0000259" key="4">
    <source>
        <dbReference type="PROSITE" id="PS01124"/>
    </source>
</evidence>
<proteinExistence type="predicted"/>
<dbReference type="EMBL" id="CP014162">
    <property type="protein sequence ID" value="AMB97084.1"/>
    <property type="molecule type" value="Genomic_DNA"/>
</dbReference>
<dbReference type="PANTHER" id="PTHR43280:SF28">
    <property type="entry name" value="HTH-TYPE TRANSCRIPTIONAL ACTIVATOR RHAS"/>
    <property type="match status" value="1"/>
</dbReference>